<reference evidence="9" key="1">
    <citation type="submission" date="2019-08" db="EMBL/GenBank/DDBJ databases">
        <title>Reference gene set and small RNA set construction with multiple tissues from Davidia involucrata Baill.</title>
        <authorList>
            <person name="Yang H."/>
            <person name="Zhou C."/>
            <person name="Li G."/>
            <person name="Wang J."/>
            <person name="Gao P."/>
            <person name="Wang M."/>
            <person name="Wang R."/>
            <person name="Zhao Y."/>
        </authorList>
    </citation>
    <scope>NUCLEOTIDE SEQUENCE</scope>
    <source>
        <tissue evidence="9">Mixed with DoveR01_LX</tissue>
    </source>
</reference>
<dbReference type="SUPFAM" id="SSF47459">
    <property type="entry name" value="HLH, helix-loop-helix DNA-binding domain"/>
    <property type="match status" value="1"/>
</dbReference>
<evidence type="ECO:0008006" key="10">
    <source>
        <dbReference type="Google" id="ProtNLM"/>
    </source>
</evidence>
<dbReference type="InterPro" id="IPR045865">
    <property type="entry name" value="ACT-like_dom_sf"/>
</dbReference>
<evidence type="ECO:0000256" key="5">
    <source>
        <dbReference type="ARBA" id="ARBA00023242"/>
    </source>
</evidence>
<comment type="subcellular location">
    <subcellularLocation>
        <location evidence="1">Nucleus</location>
    </subcellularLocation>
</comment>
<dbReference type="PANTHER" id="PTHR45844:SF16">
    <property type="entry name" value="TRANSCRIPTION FACTOR BHLH30-LIKE"/>
    <property type="match status" value="1"/>
</dbReference>
<feature type="region of interest" description="Disordered" evidence="6">
    <location>
        <begin position="1"/>
        <end position="43"/>
    </location>
</feature>
<dbReference type="PROSITE" id="PS50888">
    <property type="entry name" value="BHLH"/>
    <property type="match status" value="1"/>
</dbReference>
<evidence type="ECO:0000256" key="4">
    <source>
        <dbReference type="ARBA" id="ARBA00023163"/>
    </source>
</evidence>
<name>A0A5B7C5A2_DAVIN</name>
<evidence type="ECO:0000256" key="3">
    <source>
        <dbReference type="ARBA" id="ARBA00023125"/>
    </source>
</evidence>
<keyword evidence="2" id="KW-0805">Transcription regulation</keyword>
<sequence>MKKILETDGGDSSSSSESISKRKKSEAASKRHAVQEQKRRQRINDHLNTLRQLLIPNMNAKTAVKASILTETVRQVRELRKRAAEVALRQDGDRCCGSSNGSRPFIFPGEGDEATVSHCEEGGSERRMVKATVCCEDRPGLNRELTEAIRSVGARAVRAEMATIGGRTKAELVVQWQEGVGEEEEVGSLRSALKAVVENRALGCSSLGRAMSVNTPPGLGHESLGRKRARVSSSIDNGWADRFLLRSV</sequence>
<dbReference type="Gene3D" id="3.30.70.260">
    <property type="match status" value="1"/>
</dbReference>
<organism evidence="9">
    <name type="scientific">Davidia involucrata</name>
    <name type="common">Dove tree</name>
    <dbReference type="NCBI Taxonomy" id="16924"/>
    <lineage>
        <taxon>Eukaryota</taxon>
        <taxon>Viridiplantae</taxon>
        <taxon>Streptophyta</taxon>
        <taxon>Embryophyta</taxon>
        <taxon>Tracheophyta</taxon>
        <taxon>Spermatophyta</taxon>
        <taxon>Magnoliopsida</taxon>
        <taxon>eudicotyledons</taxon>
        <taxon>Gunneridae</taxon>
        <taxon>Pentapetalae</taxon>
        <taxon>asterids</taxon>
        <taxon>Cornales</taxon>
        <taxon>Nyssaceae</taxon>
        <taxon>Davidia</taxon>
    </lineage>
</organism>
<keyword evidence="4" id="KW-0804">Transcription</keyword>
<evidence type="ECO:0000256" key="2">
    <source>
        <dbReference type="ARBA" id="ARBA00023015"/>
    </source>
</evidence>
<dbReference type="GO" id="GO:0005634">
    <property type="term" value="C:nucleus"/>
    <property type="evidence" value="ECO:0007669"/>
    <property type="project" value="UniProtKB-SubCell"/>
</dbReference>
<dbReference type="InterPro" id="IPR045847">
    <property type="entry name" value="AIG1-like"/>
</dbReference>
<dbReference type="Gene3D" id="4.10.280.10">
    <property type="entry name" value="Helix-loop-helix DNA-binding domain"/>
    <property type="match status" value="1"/>
</dbReference>
<evidence type="ECO:0000313" key="9">
    <source>
        <dbReference type="EMBL" id="MPA75904.1"/>
    </source>
</evidence>
<dbReference type="GO" id="GO:0003700">
    <property type="term" value="F:DNA-binding transcription factor activity"/>
    <property type="evidence" value="ECO:0007669"/>
    <property type="project" value="InterPro"/>
</dbReference>
<feature type="domain" description="ACT" evidence="8">
    <location>
        <begin position="130"/>
        <end position="209"/>
    </location>
</feature>
<dbReference type="EMBL" id="GHES01045345">
    <property type="protein sequence ID" value="MPA75904.1"/>
    <property type="molecule type" value="Transcribed_RNA"/>
</dbReference>
<proteinExistence type="predicted"/>
<feature type="domain" description="BHLH" evidence="7">
    <location>
        <begin position="27"/>
        <end position="79"/>
    </location>
</feature>
<dbReference type="PROSITE" id="PS51671">
    <property type="entry name" value="ACT"/>
    <property type="match status" value="1"/>
</dbReference>
<gene>
    <name evidence="9" type="ORF">Din_045345</name>
</gene>
<dbReference type="GO" id="GO:0003677">
    <property type="term" value="F:DNA binding"/>
    <property type="evidence" value="ECO:0007669"/>
    <property type="project" value="UniProtKB-KW"/>
</dbReference>
<dbReference type="GO" id="GO:0046983">
    <property type="term" value="F:protein dimerization activity"/>
    <property type="evidence" value="ECO:0007669"/>
    <property type="project" value="InterPro"/>
</dbReference>
<protein>
    <recommendedName>
        <fullName evidence="10">BHLH domain-containing protein</fullName>
    </recommendedName>
</protein>
<dbReference type="SMART" id="SM00353">
    <property type="entry name" value="HLH"/>
    <property type="match status" value="1"/>
</dbReference>
<evidence type="ECO:0000256" key="1">
    <source>
        <dbReference type="ARBA" id="ARBA00004123"/>
    </source>
</evidence>
<dbReference type="InterPro" id="IPR011598">
    <property type="entry name" value="bHLH_dom"/>
</dbReference>
<keyword evidence="5" id="KW-0539">Nucleus</keyword>
<evidence type="ECO:0000256" key="6">
    <source>
        <dbReference type="SAM" id="MobiDB-lite"/>
    </source>
</evidence>
<keyword evidence="3" id="KW-0238">DNA-binding</keyword>
<dbReference type="AlphaFoldDB" id="A0A5B7C5A2"/>
<dbReference type="Pfam" id="PF00010">
    <property type="entry name" value="HLH"/>
    <property type="match status" value="1"/>
</dbReference>
<dbReference type="InterPro" id="IPR002912">
    <property type="entry name" value="ACT_dom"/>
</dbReference>
<dbReference type="SUPFAM" id="SSF55021">
    <property type="entry name" value="ACT-like"/>
    <property type="match status" value="1"/>
</dbReference>
<dbReference type="PANTHER" id="PTHR45844">
    <property type="entry name" value="TRANSCRIPTION FACTOR BHLH30"/>
    <property type="match status" value="1"/>
</dbReference>
<evidence type="ECO:0000259" key="7">
    <source>
        <dbReference type="PROSITE" id="PS50888"/>
    </source>
</evidence>
<dbReference type="InterPro" id="IPR036638">
    <property type="entry name" value="HLH_DNA-bd_sf"/>
</dbReference>
<feature type="compositionally biased region" description="Basic and acidic residues" evidence="6">
    <location>
        <begin position="25"/>
        <end position="43"/>
    </location>
</feature>
<accession>A0A5B7C5A2</accession>
<evidence type="ECO:0000259" key="8">
    <source>
        <dbReference type="PROSITE" id="PS51671"/>
    </source>
</evidence>